<dbReference type="InterPro" id="IPR051158">
    <property type="entry name" value="Metallophosphoesterase_sf"/>
</dbReference>
<evidence type="ECO:0000313" key="5">
    <source>
        <dbReference type="EMBL" id="GKI19390.1"/>
    </source>
</evidence>
<dbReference type="AlphaFoldDB" id="A0A5B5VR18"/>
<keyword evidence="7" id="KW-1185">Reference proteome</keyword>
<evidence type="ECO:0000259" key="4">
    <source>
        <dbReference type="Pfam" id="PF00149"/>
    </source>
</evidence>
<dbReference type="GO" id="GO:0016020">
    <property type="term" value="C:membrane"/>
    <property type="evidence" value="ECO:0007669"/>
    <property type="project" value="GOC"/>
</dbReference>
<keyword evidence="2" id="KW-0378">Hydrolase</keyword>
<dbReference type="EMBL" id="BQOL01000001">
    <property type="protein sequence ID" value="GKI19390.1"/>
    <property type="molecule type" value="Genomic_DNA"/>
</dbReference>
<feature type="transmembrane region" description="Helical" evidence="3">
    <location>
        <begin position="97"/>
        <end position="114"/>
    </location>
</feature>
<keyword evidence="1" id="KW-0479">Metal-binding</keyword>
<dbReference type="GO" id="GO:0046872">
    <property type="term" value="F:metal ion binding"/>
    <property type="evidence" value="ECO:0007669"/>
    <property type="project" value="UniProtKB-KW"/>
</dbReference>
<dbReference type="Gene3D" id="3.60.21.10">
    <property type="match status" value="1"/>
</dbReference>
<keyword evidence="3" id="KW-0812">Transmembrane</keyword>
<evidence type="ECO:0000313" key="6">
    <source>
        <dbReference type="EMBL" id="KAA3159945.1"/>
    </source>
</evidence>
<evidence type="ECO:0000313" key="8">
    <source>
        <dbReference type="Proteomes" id="UP001055105"/>
    </source>
</evidence>
<proteinExistence type="predicted"/>
<dbReference type="InterPro" id="IPR029052">
    <property type="entry name" value="Metallo-depent_PP-like"/>
</dbReference>
<dbReference type="EMBL" id="VVND01000005">
    <property type="protein sequence ID" value="KAA3159945.1"/>
    <property type="molecule type" value="Genomic_DNA"/>
</dbReference>
<reference evidence="5" key="2">
    <citation type="submission" date="2022-01" db="EMBL/GenBank/DDBJ databases">
        <title>Novel bile acid biosynthetic pathways are enriched in the microbiome of centenarians.</title>
        <authorList>
            <person name="Sato Y."/>
            <person name="Atarashi K."/>
            <person name="Plichta R.D."/>
            <person name="Arai Y."/>
            <person name="Sasajima S."/>
            <person name="Kearney M.S."/>
            <person name="Suda W."/>
            <person name="Takeshita K."/>
            <person name="Sasaki T."/>
            <person name="Okamoto S."/>
            <person name="Skelly N.A."/>
            <person name="Okamura Y."/>
            <person name="Vlamakis H."/>
            <person name="Li Y."/>
            <person name="Tanoue T."/>
            <person name="Takei H."/>
            <person name="Nittono H."/>
            <person name="Narushima S."/>
            <person name="Irie J."/>
            <person name="Itoh H."/>
            <person name="Moriya K."/>
            <person name="Sugiura Y."/>
            <person name="Suematsu M."/>
            <person name="Moritoki N."/>
            <person name="Shibata S."/>
            <person name="Littman R.D."/>
            <person name="Fischbach A.M."/>
            <person name="Uwamino Y."/>
            <person name="Inoue T."/>
            <person name="Honda A."/>
            <person name="Hattori M."/>
            <person name="Murai T."/>
            <person name="Xavier J.R."/>
            <person name="Hirose N."/>
            <person name="Honda K."/>
        </authorList>
    </citation>
    <scope>NUCLEOTIDE SEQUENCE</scope>
    <source>
        <strain evidence="5">CE91-St16</strain>
    </source>
</reference>
<sequence length="389" mass="42977">MFLWFTSILTLAAAAADIIHYRRLRRRGTSARNLRLFVALAAATDALPPVIALTDALSRDNTTGFMLFAMWAFWVWMITVLPRIACYFFRLVGLPRAGIAAGICVAALLIWGTTRGRTQIRVSRTEVCSERIPAGFDGFRIVQFSDVHLGTLVCPEAELSRIADSINSLHPDLVVFCGDLVNIRGSELDARAMRLLGGLRAPYGVVSVTGNHDAGVYIKDSIAHPAQASLAEVVARQREMGWRVLEDTTVYLRRSGDSISLTGLSFDPALRHLRHAPDLPPANLNAAYRGVPDSLYNITAVHIPQLWDQIAGEGYGDLTLSGHVHSMQLKIRLFGHAFSPAQLIYTRWSGRYDEKGRTLYINDGTGYVAFPMRLGAWPEITLITLKRCG</sequence>
<name>A0A5B5VR18_9BACT</name>
<comment type="caution">
    <text evidence="5">The sequence shown here is derived from an EMBL/GenBank/DDBJ whole genome shotgun (WGS) entry which is preliminary data.</text>
</comment>
<evidence type="ECO:0000256" key="3">
    <source>
        <dbReference type="SAM" id="Phobius"/>
    </source>
</evidence>
<dbReference type="GO" id="GO:0008758">
    <property type="term" value="F:UDP-2,3-diacylglucosamine hydrolase activity"/>
    <property type="evidence" value="ECO:0007669"/>
    <property type="project" value="TreeGrafter"/>
</dbReference>
<evidence type="ECO:0000256" key="2">
    <source>
        <dbReference type="ARBA" id="ARBA00022801"/>
    </source>
</evidence>
<dbReference type="Proteomes" id="UP000324870">
    <property type="component" value="Unassembled WGS sequence"/>
</dbReference>
<feature type="transmembrane region" description="Helical" evidence="3">
    <location>
        <begin position="65"/>
        <end position="85"/>
    </location>
</feature>
<reference evidence="6 7" key="1">
    <citation type="journal article" date="2019" name="Nat. Med.">
        <title>A library of human gut bacterial isolates paired with longitudinal multiomics data enables mechanistic microbiome research.</title>
        <authorList>
            <person name="Poyet M."/>
            <person name="Groussin M."/>
            <person name="Gibbons S.M."/>
            <person name="Avila-Pacheco J."/>
            <person name="Jiang X."/>
            <person name="Kearney S.M."/>
            <person name="Perrotta A.R."/>
            <person name="Berdy B."/>
            <person name="Zhao S."/>
            <person name="Lieberman T.D."/>
            <person name="Swanson P.K."/>
            <person name="Smith M."/>
            <person name="Roesemann S."/>
            <person name="Alexander J.E."/>
            <person name="Rich S.A."/>
            <person name="Livny J."/>
            <person name="Vlamakis H."/>
            <person name="Clish C."/>
            <person name="Bullock K."/>
            <person name="Deik A."/>
            <person name="Scott J."/>
            <person name="Pierce K.A."/>
            <person name="Xavier R.J."/>
            <person name="Alm E.J."/>
        </authorList>
    </citation>
    <scope>NUCLEOTIDE SEQUENCE [LARGE SCALE GENOMIC DNA]</scope>
    <source>
        <strain evidence="6 7">BIOML-A1</strain>
    </source>
</reference>
<evidence type="ECO:0000313" key="7">
    <source>
        <dbReference type="Proteomes" id="UP000324870"/>
    </source>
</evidence>
<dbReference type="RefSeq" id="WP_130062758.1">
    <property type="nucleotide sequence ID" value="NZ_AP025581.1"/>
</dbReference>
<gene>
    <name evidence="5" type="ORF">CE91St16_22980</name>
    <name evidence="6" type="ORF">F2A26_05300</name>
</gene>
<dbReference type="Proteomes" id="UP001055105">
    <property type="component" value="Unassembled WGS sequence"/>
</dbReference>
<accession>A0A5B5VR18</accession>
<dbReference type="GO" id="GO:0009245">
    <property type="term" value="P:lipid A biosynthetic process"/>
    <property type="evidence" value="ECO:0007669"/>
    <property type="project" value="TreeGrafter"/>
</dbReference>
<protein>
    <submittedName>
        <fullName evidence="5 6">Phosphoesterase</fullName>
    </submittedName>
</protein>
<feature type="domain" description="Calcineurin-like phosphoesterase" evidence="4">
    <location>
        <begin position="139"/>
        <end position="326"/>
    </location>
</feature>
<dbReference type="InterPro" id="IPR004843">
    <property type="entry name" value="Calcineurin-like_PHP"/>
</dbReference>
<keyword evidence="3" id="KW-0472">Membrane</keyword>
<dbReference type="PANTHER" id="PTHR31302">
    <property type="entry name" value="TRANSMEMBRANE PROTEIN WITH METALLOPHOSPHOESTERASE DOMAIN-RELATED"/>
    <property type="match status" value="1"/>
</dbReference>
<dbReference type="PANTHER" id="PTHR31302:SF31">
    <property type="entry name" value="PHOSPHODIESTERASE YAEI"/>
    <property type="match status" value="1"/>
</dbReference>
<keyword evidence="3" id="KW-1133">Transmembrane helix</keyword>
<dbReference type="SUPFAM" id="SSF56300">
    <property type="entry name" value="Metallo-dependent phosphatases"/>
    <property type="match status" value="1"/>
</dbReference>
<dbReference type="Pfam" id="PF00149">
    <property type="entry name" value="Metallophos"/>
    <property type="match status" value="1"/>
</dbReference>
<evidence type="ECO:0000256" key="1">
    <source>
        <dbReference type="ARBA" id="ARBA00022723"/>
    </source>
</evidence>
<organism evidence="5 8">
    <name type="scientific">Alistipes finegoldii</name>
    <dbReference type="NCBI Taxonomy" id="214856"/>
    <lineage>
        <taxon>Bacteria</taxon>
        <taxon>Pseudomonadati</taxon>
        <taxon>Bacteroidota</taxon>
        <taxon>Bacteroidia</taxon>
        <taxon>Bacteroidales</taxon>
        <taxon>Rikenellaceae</taxon>
        <taxon>Alistipes</taxon>
    </lineage>
</organism>
<feature type="transmembrane region" description="Helical" evidence="3">
    <location>
        <begin position="34"/>
        <end position="53"/>
    </location>
</feature>